<dbReference type="RefSeq" id="WP_130087167.1">
    <property type="nucleotide sequence ID" value="NZ_SEZJ01000007.1"/>
</dbReference>
<dbReference type="Gene3D" id="3.40.720.10">
    <property type="entry name" value="Alkaline Phosphatase, subunit A"/>
    <property type="match status" value="1"/>
</dbReference>
<organism evidence="2 3">
    <name type="scientific">Aliivibrio finisterrensis</name>
    <dbReference type="NCBI Taxonomy" id="511998"/>
    <lineage>
        <taxon>Bacteria</taxon>
        <taxon>Pseudomonadati</taxon>
        <taxon>Pseudomonadota</taxon>
        <taxon>Gammaproteobacteria</taxon>
        <taxon>Vibrionales</taxon>
        <taxon>Vibrionaceae</taxon>
        <taxon>Aliivibrio</taxon>
    </lineage>
</organism>
<protein>
    <submittedName>
        <fullName evidence="2">Nucleotide pyrophosphatase</fullName>
    </submittedName>
</protein>
<dbReference type="AlphaFoldDB" id="A0A4V1Z7S6"/>
<dbReference type="SUPFAM" id="SSF53649">
    <property type="entry name" value="Alkaline phosphatase-like"/>
    <property type="match status" value="1"/>
</dbReference>
<accession>A0A4V1Z7S6</accession>
<sequence length="963" mass="109489">MKYRPFSSIFTISVLSLSMLSVNSLANVSSIPVVGGVVNSAEILKNQIHSSVIYTTETVRDAAIFTIAGITLDAYILSLPLDNDVKKSIIAKLSNPSYAIPLGHFLYTFVDKYGDMDNEDAFKAYLKTQYDEETLNGFSHSLFTLNDVKKEEKPELADSHHQGLNIDRKFIANMVIVYDELVQIGEWKDLEVLPERYTYLSDTPEDRKIIDKIQPIIIAGMTKAVTSMDEGEMRGALEQIIEEGKPEHKGSVNNKAEALTITLIDFVRLNVLKSYRQFVYQEQRQEVLNKWLQESFKENSETVIAYLESRQQRRLAVQITVDGLQQGLLEGLMSPIEKPFIKQVYKDHLKHETYKPQNEITTQPEHEQQLSFLKRLTEKEYNDSSYLPFFTELYQNYDKSIVNAGISSTPTISVRNLPIIKTGAKVSGKGGTGIPNFHFVDRQEDRAYYFFGNDALQLDRLMDAKKVQTMFDRLDYLVTLNCNAQYDWNAHTTYDGLVNLGAGESLRDFGEKRCLRELTQRAKVEKTIVKMRSELIDDIRVYDDIFALDIYSKLTQKWKIQQNLKSLSKLEQKGMPDYALIYNPWPDHFAHFTGPFSDEILMPTGELNRLDYWLTQFTNTYKEAGVYDRTLWGMAGDHGLSPVYYSLNPEKQVFDSLQTELGYPLVVKKISSDEGEGPKITNALNYESNKEVDVVVASTAGGNFMMDFFNSAEGWKVQPTYAELTTWTPVNAQKGGFINVVNEIASRLKESLDYLVVRETNCTLEECKARIIGFKDGVRVDELISKKGNRLFYQPVIGSSQLLELDILNPYKSQLTDAELASYQELYQRCMVSAVSDNVKSWCTEQEWRELTAYTARPDSVNQLAKLYEEDRAGTINLFPKFGVGFNTKVPGRHAGEHYLEKDAFLGFWGAPVGSDASELKSNANGSLAPTLYEYLTQETVIENENGWGFPSLLSELDIQKSK</sequence>
<dbReference type="InterPro" id="IPR017850">
    <property type="entry name" value="Alkaline_phosphatase_core_sf"/>
</dbReference>
<dbReference type="OrthoDB" id="6242689at2"/>
<gene>
    <name evidence="2" type="ORF">ERW49_09860</name>
</gene>
<dbReference type="GeneID" id="56275356"/>
<dbReference type="Pfam" id="PF01663">
    <property type="entry name" value="Phosphodiest"/>
    <property type="match status" value="1"/>
</dbReference>
<dbReference type="EMBL" id="SEZJ01000007">
    <property type="protein sequence ID" value="RYU46389.1"/>
    <property type="molecule type" value="Genomic_DNA"/>
</dbReference>
<evidence type="ECO:0000313" key="2">
    <source>
        <dbReference type="EMBL" id="RYU46389.1"/>
    </source>
</evidence>
<feature type="signal peptide" evidence="1">
    <location>
        <begin position="1"/>
        <end position="26"/>
    </location>
</feature>
<proteinExistence type="predicted"/>
<comment type="caution">
    <text evidence="2">The sequence shown here is derived from an EMBL/GenBank/DDBJ whole genome shotgun (WGS) entry which is preliminary data.</text>
</comment>
<feature type="chain" id="PRO_5020322823" evidence="1">
    <location>
        <begin position="27"/>
        <end position="963"/>
    </location>
</feature>
<reference evidence="2 3" key="1">
    <citation type="submission" date="2019-02" db="EMBL/GenBank/DDBJ databases">
        <title>Genome sequences of Aliivibrio finisterrensis strains from farmed Atlantic salmon.</title>
        <authorList>
            <person name="Bowman J.P."/>
        </authorList>
    </citation>
    <scope>NUCLEOTIDE SEQUENCE [LARGE SCALE GENOMIC DNA]</scope>
    <source>
        <strain evidence="2 3">A32</strain>
    </source>
</reference>
<keyword evidence="1" id="KW-0732">Signal</keyword>
<evidence type="ECO:0000313" key="3">
    <source>
        <dbReference type="Proteomes" id="UP000293465"/>
    </source>
</evidence>
<evidence type="ECO:0000256" key="1">
    <source>
        <dbReference type="SAM" id="SignalP"/>
    </source>
</evidence>
<name>A0A4V1Z7S6_9GAMM</name>
<dbReference type="InterPro" id="IPR002591">
    <property type="entry name" value="Phosphodiest/P_Trfase"/>
</dbReference>
<dbReference type="Proteomes" id="UP000293465">
    <property type="component" value="Unassembled WGS sequence"/>
</dbReference>